<keyword evidence="1" id="KW-1133">Transmembrane helix</keyword>
<dbReference type="KEGG" id="pyg:AWM70_07600"/>
<evidence type="ECO:0000256" key="1">
    <source>
        <dbReference type="SAM" id="Phobius"/>
    </source>
</evidence>
<reference evidence="2 3" key="1">
    <citation type="submission" date="2016-01" db="EMBL/GenBank/DDBJ databases">
        <title>Complete Genome Sequence of Paenibacillus yonginensis DCY84, a novel Plant Growth-Promoting Bacteria with Elicitation of Induced Systemic Resistance.</title>
        <authorList>
            <person name="Kim Y.J."/>
            <person name="Yang D.C."/>
            <person name="Sukweenadhi J."/>
        </authorList>
    </citation>
    <scope>NUCLEOTIDE SEQUENCE [LARGE SCALE GENOMIC DNA]</scope>
    <source>
        <strain evidence="2 3">DCY84</strain>
    </source>
</reference>
<proteinExistence type="predicted"/>
<dbReference type="RefSeq" id="WP_068695160.1">
    <property type="nucleotide sequence ID" value="NZ_CP014167.1"/>
</dbReference>
<dbReference type="AlphaFoldDB" id="A0A1B1MZ64"/>
<dbReference type="EMBL" id="CP014167">
    <property type="protein sequence ID" value="ANS74464.1"/>
    <property type="molecule type" value="Genomic_DNA"/>
</dbReference>
<keyword evidence="3" id="KW-1185">Reference proteome</keyword>
<accession>A0A1B1MZ64</accession>
<keyword evidence="1" id="KW-0812">Transmembrane</keyword>
<dbReference type="Proteomes" id="UP000092573">
    <property type="component" value="Chromosome"/>
</dbReference>
<protein>
    <submittedName>
        <fullName evidence="2">Uncharacterized protein</fullName>
    </submittedName>
</protein>
<keyword evidence="1" id="KW-0472">Membrane</keyword>
<evidence type="ECO:0000313" key="2">
    <source>
        <dbReference type="EMBL" id="ANS74464.1"/>
    </source>
</evidence>
<dbReference type="STRING" id="1462996.AWM70_07600"/>
<sequence>MHWDLPLLFILAFSLIEGIWRSIKQRSLAHILGFFSIWTLALAAVIVDMMQLPGFRPLDWIGFVMQPINKFMP</sequence>
<gene>
    <name evidence="2" type="ORF">AWM70_07600</name>
</gene>
<organism evidence="2 3">
    <name type="scientific">Paenibacillus yonginensis</name>
    <dbReference type="NCBI Taxonomy" id="1462996"/>
    <lineage>
        <taxon>Bacteria</taxon>
        <taxon>Bacillati</taxon>
        <taxon>Bacillota</taxon>
        <taxon>Bacilli</taxon>
        <taxon>Bacillales</taxon>
        <taxon>Paenibacillaceae</taxon>
        <taxon>Paenibacillus</taxon>
    </lineage>
</organism>
<name>A0A1B1MZ64_9BACL</name>
<evidence type="ECO:0000313" key="3">
    <source>
        <dbReference type="Proteomes" id="UP000092573"/>
    </source>
</evidence>
<feature type="transmembrane region" description="Helical" evidence="1">
    <location>
        <begin position="28"/>
        <end position="47"/>
    </location>
</feature>
<dbReference type="OrthoDB" id="2659827at2"/>